<dbReference type="OrthoDB" id="8679056at2"/>
<evidence type="ECO:0000313" key="13">
    <source>
        <dbReference type="EMBL" id="VVE88371.1"/>
    </source>
</evidence>
<dbReference type="InterPro" id="IPR033900">
    <property type="entry name" value="Gram_neg_porin_domain"/>
</dbReference>
<organism evidence="13 14">
    <name type="scientific">Pandoraea bronchicola</name>
    <dbReference type="NCBI Taxonomy" id="2508287"/>
    <lineage>
        <taxon>Bacteria</taxon>
        <taxon>Pseudomonadati</taxon>
        <taxon>Pseudomonadota</taxon>
        <taxon>Betaproteobacteria</taxon>
        <taxon>Burkholderiales</taxon>
        <taxon>Burkholderiaceae</taxon>
        <taxon>Pandoraea</taxon>
    </lineage>
</organism>
<feature type="domain" description="Porin" evidence="12">
    <location>
        <begin position="11"/>
        <end position="335"/>
    </location>
</feature>
<evidence type="ECO:0000256" key="10">
    <source>
        <dbReference type="ARBA" id="ARBA00023237"/>
    </source>
</evidence>
<evidence type="ECO:0000256" key="2">
    <source>
        <dbReference type="ARBA" id="ARBA00011233"/>
    </source>
</evidence>
<dbReference type="RefSeq" id="WP_150559688.1">
    <property type="nucleotide sequence ID" value="NZ_CABPST010000005.1"/>
</dbReference>
<gene>
    <name evidence="13" type="ORF">PBR20603_02325</name>
</gene>
<evidence type="ECO:0000256" key="8">
    <source>
        <dbReference type="ARBA" id="ARBA00023114"/>
    </source>
</evidence>
<keyword evidence="9" id="KW-0472">Membrane</keyword>
<keyword evidence="3" id="KW-0813">Transport</keyword>
<sequence length="369" mass="38922">MKRLILAILMASTVVGTVTGAHAQSNVQLYGLLDTGVEYLTHATPQGGTVVRVPTNTATLPSRWGMRGTEDLGDGLQALWTLESGFALNNGTSAQGGRLFGRQSFVGLGGKWGTITIGRQYGMTYLSLLDSDVIGPAIYSMGSYDSFIPNPRNDNSLAYKGVFNGLTVGVEYSTGRDATSCAGQTAGNFLACREISAMLKYNAAKWGAAMAFDEQRGGTGSAQAMIAPTANYAMTSASSRDRRLVANGYFVLGPVKVGGGWIGRWIRSDVTSVSSNLFYLGASYAVSVPLQVDAQVVYYNSKDASVHSVMYVARATYSLSKRTAAYVQTGFLTNGAQSNFSVSGATVVPASPAMGGNQLGVMMGVRHTF</sequence>
<evidence type="ECO:0000256" key="5">
    <source>
        <dbReference type="ARBA" id="ARBA00022692"/>
    </source>
</evidence>
<evidence type="ECO:0000256" key="4">
    <source>
        <dbReference type="ARBA" id="ARBA00022452"/>
    </source>
</evidence>
<name>A0A5E5BQ03_9BURK</name>
<dbReference type="PANTHER" id="PTHR34501">
    <property type="entry name" value="PROTEIN YDDL-RELATED"/>
    <property type="match status" value="1"/>
</dbReference>
<feature type="chain" id="PRO_5022707681" evidence="11">
    <location>
        <begin position="24"/>
        <end position="369"/>
    </location>
</feature>
<keyword evidence="7" id="KW-0406">Ion transport</keyword>
<dbReference type="AlphaFoldDB" id="A0A5E5BQ03"/>
<evidence type="ECO:0000256" key="3">
    <source>
        <dbReference type="ARBA" id="ARBA00022448"/>
    </source>
</evidence>
<keyword evidence="10" id="KW-0998">Cell outer membrane</keyword>
<reference evidence="13 14" key="1">
    <citation type="submission" date="2019-08" db="EMBL/GenBank/DDBJ databases">
        <authorList>
            <person name="Peeters C."/>
        </authorList>
    </citation>
    <scope>NUCLEOTIDE SEQUENCE [LARGE SCALE GENOMIC DNA]</scope>
    <source>
        <strain evidence="13 14">LMG 20603</strain>
    </source>
</reference>
<dbReference type="InterPro" id="IPR002299">
    <property type="entry name" value="Porin_Neis"/>
</dbReference>
<dbReference type="EMBL" id="CABPST010000005">
    <property type="protein sequence ID" value="VVE88371.1"/>
    <property type="molecule type" value="Genomic_DNA"/>
</dbReference>
<dbReference type="InterPro" id="IPR023614">
    <property type="entry name" value="Porin_dom_sf"/>
</dbReference>
<evidence type="ECO:0000256" key="11">
    <source>
        <dbReference type="SAM" id="SignalP"/>
    </source>
</evidence>
<dbReference type="SUPFAM" id="SSF56935">
    <property type="entry name" value="Porins"/>
    <property type="match status" value="1"/>
</dbReference>
<keyword evidence="6 11" id="KW-0732">Signal</keyword>
<feature type="signal peptide" evidence="11">
    <location>
        <begin position="1"/>
        <end position="23"/>
    </location>
</feature>
<dbReference type="InterPro" id="IPR050298">
    <property type="entry name" value="Gram-neg_bact_OMP"/>
</dbReference>
<dbReference type="GO" id="GO:0009279">
    <property type="term" value="C:cell outer membrane"/>
    <property type="evidence" value="ECO:0007669"/>
    <property type="project" value="UniProtKB-SubCell"/>
</dbReference>
<dbReference type="Pfam" id="PF13609">
    <property type="entry name" value="Porin_4"/>
    <property type="match status" value="1"/>
</dbReference>
<comment type="subunit">
    <text evidence="2">Homotrimer.</text>
</comment>
<dbReference type="GO" id="GO:0015288">
    <property type="term" value="F:porin activity"/>
    <property type="evidence" value="ECO:0007669"/>
    <property type="project" value="UniProtKB-KW"/>
</dbReference>
<evidence type="ECO:0000256" key="7">
    <source>
        <dbReference type="ARBA" id="ARBA00023065"/>
    </source>
</evidence>
<dbReference type="GO" id="GO:0046930">
    <property type="term" value="C:pore complex"/>
    <property type="evidence" value="ECO:0007669"/>
    <property type="project" value="UniProtKB-KW"/>
</dbReference>
<evidence type="ECO:0000256" key="6">
    <source>
        <dbReference type="ARBA" id="ARBA00022729"/>
    </source>
</evidence>
<evidence type="ECO:0000256" key="1">
    <source>
        <dbReference type="ARBA" id="ARBA00004571"/>
    </source>
</evidence>
<evidence type="ECO:0000313" key="14">
    <source>
        <dbReference type="Proteomes" id="UP000382040"/>
    </source>
</evidence>
<dbReference type="Proteomes" id="UP000382040">
    <property type="component" value="Unassembled WGS sequence"/>
</dbReference>
<dbReference type="Gene3D" id="2.40.160.10">
    <property type="entry name" value="Porin"/>
    <property type="match status" value="1"/>
</dbReference>
<keyword evidence="14" id="KW-1185">Reference proteome</keyword>
<dbReference type="PANTHER" id="PTHR34501:SF9">
    <property type="entry name" value="MAJOR OUTER MEMBRANE PROTEIN P.IA"/>
    <property type="match status" value="1"/>
</dbReference>
<accession>A0A5E5BQ03</accession>
<keyword evidence="5" id="KW-0812">Transmembrane</keyword>
<dbReference type="GO" id="GO:0006811">
    <property type="term" value="P:monoatomic ion transport"/>
    <property type="evidence" value="ECO:0007669"/>
    <property type="project" value="UniProtKB-KW"/>
</dbReference>
<evidence type="ECO:0000256" key="9">
    <source>
        <dbReference type="ARBA" id="ARBA00023136"/>
    </source>
</evidence>
<keyword evidence="8" id="KW-0626">Porin</keyword>
<evidence type="ECO:0000259" key="12">
    <source>
        <dbReference type="Pfam" id="PF13609"/>
    </source>
</evidence>
<proteinExistence type="predicted"/>
<dbReference type="PRINTS" id="PR00184">
    <property type="entry name" value="NEISSPPORIN"/>
</dbReference>
<comment type="subcellular location">
    <subcellularLocation>
        <location evidence="1">Cell outer membrane</location>
        <topology evidence="1">Multi-pass membrane protein</topology>
    </subcellularLocation>
</comment>
<keyword evidence="4" id="KW-1134">Transmembrane beta strand</keyword>
<protein>
    <submittedName>
        <fullName evidence="13">Membrane protein</fullName>
    </submittedName>
</protein>
<dbReference type="CDD" id="cd00342">
    <property type="entry name" value="gram_neg_porins"/>
    <property type="match status" value="1"/>
</dbReference>